<accession>A0A6G1KDD4</accession>
<dbReference type="Proteomes" id="UP000799428">
    <property type="component" value="Unassembled WGS sequence"/>
</dbReference>
<organism evidence="1 2">
    <name type="scientific">Pleomassaria siparia CBS 279.74</name>
    <dbReference type="NCBI Taxonomy" id="1314801"/>
    <lineage>
        <taxon>Eukaryota</taxon>
        <taxon>Fungi</taxon>
        <taxon>Dikarya</taxon>
        <taxon>Ascomycota</taxon>
        <taxon>Pezizomycotina</taxon>
        <taxon>Dothideomycetes</taxon>
        <taxon>Pleosporomycetidae</taxon>
        <taxon>Pleosporales</taxon>
        <taxon>Pleomassariaceae</taxon>
        <taxon>Pleomassaria</taxon>
    </lineage>
</organism>
<name>A0A6G1KDD4_9PLEO</name>
<keyword evidence="2" id="KW-1185">Reference proteome</keyword>
<protein>
    <submittedName>
        <fullName evidence="1">Uncharacterized protein</fullName>
    </submittedName>
</protein>
<gene>
    <name evidence="1" type="ORF">K504DRAFT_532607</name>
</gene>
<dbReference type="AlphaFoldDB" id="A0A6G1KDD4"/>
<sequence length="177" mass="19732">MRQVLAVKSGVMDQHDTSAKCPLCEQSATAISSFLSQQPEQFDLVPMELLSGKMLYERADEVNGHDLFSGRYLAENSQCSTCTALADSIIHRTFQRGSEPVPTLRLSKLTLNGPMCTTGCFMLEIEITGESYQLRIVPFVFCQLIETSSIAHQSRHDSKLGANLRFSARWAMSHILK</sequence>
<dbReference type="EMBL" id="MU005768">
    <property type="protein sequence ID" value="KAF2710859.1"/>
    <property type="molecule type" value="Genomic_DNA"/>
</dbReference>
<evidence type="ECO:0000313" key="2">
    <source>
        <dbReference type="Proteomes" id="UP000799428"/>
    </source>
</evidence>
<evidence type="ECO:0000313" key="1">
    <source>
        <dbReference type="EMBL" id="KAF2710859.1"/>
    </source>
</evidence>
<reference evidence="1" key="1">
    <citation type="journal article" date="2020" name="Stud. Mycol.">
        <title>101 Dothideomycetes genomes: a test case for predicting lifestyles and emergence of pathogens.</title>
        <authorList>
            <person name="Haridas S."/>
            <person name="Albert R."/>
            <person name="Binder M."/>
            <person name="Bloem J."/>
            <person name="Labutti K."/>
            <person name="Salamov A."/>
            <person name="Andreopoulos B."/>
            <person name="Baker S."/>
            <person name="Barry K."/>
            <person name="Bills G."/>
            <person name="Bluhm B."/>
            <person name="Cannon C."/>
            <person name="Castanera R."/>
            <person name="Culley D."/>
            <person name="Daum C."/>
            <person name="Ezra D."/>
            <person name="Gonzalez J."/>
            <person name="Henrissat B."/>
            <person name="Kuo A."/>
            <person name="Liang C."/>
            <person name="Lipzen A."/>
            <person name="Lutzoni F."/>
            <person name="Magnuson J."/>
            <person name="Mondo S."/>
            <person name="Nolan M."/>
            <person name="Ohm R."/>
            <person name="Pangilinan J."/>
            <person name="Park H.-J."/>
            <person name="Ramirez L."/>
            <person name="Alfaro M."/>
            <person name="Sun H."/>
            <person name="Tritt A."/>
            <person name="Yoshinaga Y."/>
            <person name="Zwiers L.-H."/>
            <person name="Turgeon B."/>
            <person name="Goodwin S."/>
            <person name="Spatafora J."/>
            <person name="Crous P."/>
            <person name="Grigoriev I."/>
        </authorList>
    </citation>
    <scope>NUCLEOTIDE SEQUENCE</scope>
    <source>
        <strain evidence="1">CBS 279.74</strain>
    </source>
</reference>
<proteinExistence type="predicted"/>